<sequence length="743" mass="84270">MRTGISLPKSLLYGKLLITIVLCISITLLVSTFIYYTYYTGVEKNQVFASDVDNLSQTSREVINLNDISQSLSFQIYRNSMIANLLYYRQPSIYDVNASMIDLRNYLNAMPFIDSIYVYNSANRSFYVVSKTNEDGTFLTENMADQDVVERLERFKKLKPFVPIPRLLGEAETNVSPTPVYTFFLFDAINPEQKVDSAVVINISASWVNKEFSGFNPDSNSYILDDQGHLLSGSTLAEASLSSKEKSTLTAHIRNGNQGYYVDVVGGQSSLVSFTSKDSLGWQYVRITPYEQIISKTKSIRNMTLFFALLILFVGIFVSALLSRRLYRPFERMADEMKLLQSEKRDNMFTLRQNSLRDLILTDKNGVSSAKKERLLRLGISTDFDNGYRITVLRIDHYQELLSERGTSMASYKFAIMNIASEICGQDYLVEGVDMNDDSVVLLLAAKSDEPTVGDEHFQTLLLQCHEACGEYLKIGISSAYSPLSAQTDTPAGRYAEVRDASLYRFYAGHGSCISSAEIAALHRDDDYVYPADMEKKVTDALAAGKATEAAEVWYDIIIETQTYPYSALSLALSRLVVTIRSVSEQIRRHSALSLEGMSEIPNAADYETFEDLHYAYQEWFEEFSERLANKRSGKQSDLIHLIDKKIIGSYADPNLNLNQIADELEMSPVYISRLYKQQTSTTIMDVVMQMRLKEVCRLLEETNHSVSTIAEQTGFTSSSYLHRIFKRHFNVTPIEYRRTARI</sequence>
<protein>
    <submittedName>
        <fullName evidence="1">AraC family transcriptional regulator</fullName>
    </submittedName>
</protein>
<gene>
    <name evidence="1" type="ORF">WKI47_22470</name>
</gene>
<comment type="caution">
    <text evidence="1">The sequence shown here is derived from an EMBL/GenBank/DDBJ whole genome shotgun (WGS) entry which is preliminary data.</text>
</comment>
<organism evidence="1 2">
    <name type="scientific">Saccharibacillus sacchari</name>
    <dbReference type="NCBI Taxonomy" id="456493"/>
    <lineage>
        <taxon>Bacteria</taxon>
        <taxon>Bacillati</taxon>
        <taxon>Bacillota</taxon>
        <taxon>Bacilli</taxon>
        <taxon>Bacillales</taxon>
        <taxon>Paenibacillaceae</taxon>
        <taxon>Saccharibacillus</taxon>
    </lineage>
</organism>
<evidence type="ECO:0000313" key="2">
    <source>
        <dbReference type="Proteomes" id="UP001380953"/>
    </source>
</evidence>
<name>A0ACC6PII9_9BACL</name>
<accession>A0ACC6PII9</accession>
<dbReference type="EMBL" id="JBBKAR010000056">
    <property type="protein sequence ID" value="MEJ8306685.1"/>
    <property type="molecule type" value="Genomic_DNA"/>
</dbReference>
<evidence type="ECO:0000313" key="1">
    <source>
        <dbReference type="EMBL" id="MEJ8306685.1"/>
    </source>
</evidence>
<reference evidence="1" key="1">
    <citation type="submission" date="2024-03" db="EMBL/GenBank/DDBJ databases">
        <title>Whole genome sequecning of epiphytes from Marcgravia umbellata leaves.</title>
        <authorList>
            <person name="Kumar G."/>
            <person name="Savka M.A."/>
        </authorList>
    </citation>
    <scope>NUCLEOTIDE SEQUENCE</scope>
    <source>
        <strain evidence="1">RIT_BL5</strain>
    </source>
</reference>
<keyword evidence="2" id="KW-1185">Reference proteome</keyword>
<dbReference type="Proteomes" id="UP001380953">
    <property type="component" value="Unassembled WGS sequence"/>
</dbReference>
<proteinExistence type="predicted"/>